<dbReference type="AlphaFoldDB" id="A0A0C2FHM3"/>
<dbReference type="OrthoDB" id="1434354at2759"/>
<evidence type="ECO:0000313" key="2">
    <source>
        <dbReference type="Proteomes" id="UP000054047"/>
    </source>
</evidence>
<reference evidence="1 2" key="1">
    <citation type="submission" date="2013-12" db="EMBL/GenBank/DDBJ databases">
        <title>Draft genome of the parsitic nematode Ancylostoma duodenale.</title>
        <authorList>
            <person name="Mitreva M."/>
        </authorList>
    </citation>
    <scope>NUCLEOTIDE SEQUENCE [LARGE SCALE GENOMIC DNA]</scope>
    <source>
        <strain evidence="1 2">Zhejiang</strain>
    </source>
</reference>
<sequence length="59" mass="6594">MLKSVASLDYIKFSLAAIEKGLQLCKQKAKQKDTSEKAELMHGPFPGTISYMAQLLTYK</sequence>
<evidence type="ECO:0000313" key="1">
    <source>
        <dbReference type="EMBL" id="KIH44406.1"/>
    </source>
</evidence>
<protein>
    <submittedName>
        <fullName evidence="1">Uncharacterized protein</fullName>
    </submittedName>
</protein>
<keyword evidence="2" id="KW-1185">Reference proteome</keyword>
<dbReference type="EMBL" id="KN778025">
    <property type="protein sequence ID" value="KIH44406.1"/>
    <property type="molecule type" value="Genomic_DNA"/>
</dbReference>
<accession>A0A0C2FHM3</accession>
<name>A0A0C2FHM3_9BILA</name>
<organism evidence="1 2">
    <name type="scientific">Ancylostoma duodenale</name>
    <dbReference type="NCBI Taxonomy" id="51022"/>
    <lineage>
        <taxon>Eukaryota</taxon>
        <taxon>Metazoa</taxon>
        <taxon>Ecdysozoa</taxon>
        <taxon>Nematoda</taxon>
        <taxon>Chromadorea</taxon>
        <taxon>Rhabditida</taxon>
        <taxon>Rhabditina</taxon>
        <taxon>Rhabditomorpha</taxon>
        <taxon>Strongyloidea</taxon>
        <taxon>Ancylostomatidae</taxon>
        <taxon>Ancylostomatinae</taxon>
        <taxon>Ancylostoma</taxon>
    </lineage>
</organism>
<gene>
    <name evidence="1" type="ORF">ANCDUO_25569</name>
</gene>
<proteinExistence type="predicted"/>
<dbReference type="Proteomes" id="UP000054047">
    <property type="component" value="Unassembled WGS sequence"/>
</dbReference>